<sequence>MKSAMTILEMATRDKTEMARRIGCQSPWPQGGTMETVAVDSAVYFAPRSFRVAVNDMGNDLFLPPAGEAPWRGFIERFFGTFAHQMFNYFNGRTWGSVAAKGDYDSEANAAAVADQVAECIIRWAVDGYHNTPHSG</sequence>
<name>A0A942E1E5_9HYPH</name>
<keyword evidence="2" id="KW-1185">Reference proteome</keyword>
<evidence type="ECO:0000313" key="1">
    <source>
        <dbReference type="EMBL" id="MBS3649403.1"/>
    </source>
</evidence>
<evidence type="ECO:0008006" key="3">
    <source>
        <dbReference type="Google" id="ProtNLM"/>
    </source>
</evidence>
<protein>
    <recommendedName>
        <fullName evidence="3">Integrase catalytic domain-containing protein</fullName>
    </recommendedName>
</protein>
<gene>
    <name evidence="1" type="ORF">KEU06_12370</name>
</gene>
<comment type="caution">
    <text evidence="1">The sequence shown here is derived from an EMBL/GenBank/DDBJ whole genome shotgun (WGS) entry which is preliminary data.</text>
</comment>
<evidence type="ECO:0000313" key="2">
    <source>
        <dbReference type="Proteomes" id="UP000680348"/>
    </source>
</evidence>
<accession>A0A942E1E5</accession>
<organism evidence="1 2">
    <name type="scientific">Pseudaminobacter soli</name>
    <name type="common">ex Zhang et al. 2022</name>
    <dbReference type="NCBI Taxonomy" id="2831468"/>
    <lineage>
        <taxon>Bacteria</taxon>
        <taxon>Pseudomonadati</taxon>
        <taxon>Pseudomonadota</taxon>
        <taxon>Alphaproteobacteria</taxon>
        <taxon>Hyphomicrobiales</taxon>
        <taxon>Phyllobacteriaceae</taxon>
        <taxon>Pseudaminobacter</taxon>
    </lineage>
</organism>
<reference evidence="1" key="1">
    <citation type="submission" date="2021-04" db="EMBL/GenBank/DDBJ databases">
        <title>Pseudaminobacter soli sp. nov., isolated from paddy soil contaminated by heavy metals.</title>
        <authorList>
            <person name="Zhang K."/>
        </authorList>
    </citation>
    <scope>NUCLEOTIDE SEQUENCE</scope>
    <source>
        <strain evidence="1">19-2017</strain>
    </source>
</reference>
<dbReference type="AlphaFoldDB" id="A0A942E1E5"/>
<proteinExistence type="predicted"/>
<dbReference type="EMBL" id="JAGWCR010000006">
    <property type="protein sequence ID" value="MBS3649403.1"/>
    <property type="molecule type" value="Genomic_DNA"/>
</dbReference>
<dbReference type="Proteomes" id="UP000680348">
    <property type="component" value="Unassembled WGS sequence"/>
</dbReference>